<protein>
    <recommendedName>
        <fullName evidence="1">Polymerase nucleotidyl transferase domain-containing protein</fullName>
    </recommendedName>
</protein>
<dbReference type="InterPro" id="IPR043519">
    <property type="entry name" value="NT_sf"/>
</dbReference>
<name>A0AAD5X1X5_9FUNG</name>
<evidence type="ECO:0000313" key="3">
    <source>
        <dbReference type="Proteomes" id="UP001212841"/>
    </source>
</evidence>
<dbReference type="AlphaFoldDB" id="A0AAD5X1X5"/>
<dbReference type="InterPro" id="IPR002934">
    <property type="entry name" value="Polymerase_NTP_transf_dom"/>
</dbReference>
<dbReference type="SUPFAM" id="SSF81301">
    <property type="entry name" value="Nucleotidyltransferase"/>
    <property type="match status" value="1"/>
</dbReference>
<reference evidence="2" key="1">
    <citation type="submission" date="2020-05" db="EMBL/GenBank/DDBJ databases">
        <title>Phylogenomic resolution of chytrid fungi.</title>
        <authorList>
            <person name="Stajich J.E."/>
            <person name="Amses K."/>
            <person name="Simmons R."/>
            <person name="Seto K."/>
            <person name="Myers J."/>
            <person name="Bonds A."/>
            <person name="Quandt C.A."/>
            <person name="Barry K."/>
            <person name="Liu P."/>
            <person name="Grigoriev I."/>
            <person name="Longcore J.E."/>
            <person name="James T.Y."/>
        </authorList>
    </citation>
    <scope>NUCLEOTIDE SEQUENCE</scope>
    <source>
        <strain evidence="2">JEL0318</strain>
    </source>
</reference>
<dbReference type="GO" id="GO:0016779">
    <property type="term" value="F:nucleotidyltransferase activity"/>
    <property type="evidence" value="ECO:0007669"/>
    <property type="project" value="InterPro"/>
</dbReference>
<gene>
    <name evidence="2" type="ORF">HK097_011393</name>
</gene>
<organism evidence="2 3">
    <name type="scientific">Rhizophlyctis rosea</name>
    <dbReference type="NCBI Taxonomy" id="64517"/>
    <lineage>
        <taxon>Eukaryota</taxon>
        <taxon>Fungi</taxon>
        <taxon>Fungi incertae sedis</taxon>
        <taxon>Chytridiomycota</taxon>
        <taxon>Chytridiomycota incertae sedis</taxon>
        <taxon>Chytridiomycetes</taxon>
        <taxon>Rhizophlyctidales</taxon>
        <taxon>Rhizophlyctidaceae</taxon>
        <taxon>Rhizophlyctis</taxon>
    </lineage>
</organism>
<dbReference type="Pfam" id="PF01909">
    <property type="entry name" value="NTP_transf_2"/>
    <property type="match status" value="1"/>
</dbReference>
<feature type="domain" description="Polymerase nucleotidyl transferase" evidence="1">
    <location>
        <begin position="39"/>
        <end position="89"/>
    </location>
</feature>
<accession>A0AAD5X1X5</accession>
<proteinExistence type="predicted"/>
<evidence type="ECO:0000313" key="2">
    <source>
        <dbReference type="EMBL" id="KAJ3047605.1"/>
    </source>
</evidence>
<sequence length="375" mass="41202">MLTEPSLDHLAGIVSKCLEKQAIPAHSKEAYEDAISKVLARAVGRFGPNTEVELVGSQKKGTEVGGSDADFVIVTGHVVTRSMRQKLQDDLKEEFFGCKSKTGPNAISFEEVRISPHLTTLKFDVTFEETSFGRGGARASTDDLPRAVQLAVRLFKIFHRTNGNLPAMSGMHYEMIATYAFRQLPALKTTCDVTLERGTLLVFSESLRILSSVRNSVELVDRLREVAPGIPDVFLSPGQLEQWSNHGRTLITNLEICQIQNEGDLVKVLVGRADFLPRRTIALDLRSIAKRLSAYTPHHTHDVLPFFELATFFTIVDSNYSFIHQSITISAAHSSCFAGENNFRSSTGMSRMSTAAYFGAGDAGPYLAYAPAPCP</sequence>
<keyword evidence="3" id="KW-1185">Reference proteome</keyword>
<comment type="caution">
    <text evidence="2">The sequence shown here is derived from an EMBL/GenBank/DDBJ whole genome shotgun (WGS) entry which is preliminary data.</text>
</comment>
<dbReference type="EMBL" id="JADGJD010000932">
    <property type="protein sequence ID" value="KAJ3047605.1"/>
    <property type="molecule type" value="Genomic_DNA"/>
</dbReference>
<dbReference type="Proteomes" id="UP001212841">
    <property type="component" value="Unassembled WGS sequence"/>
</dbReference>
<evidence type="ECO:0000259" key="1">
    <source>
        <dbReference type="Pfam" id="PF01909"/>
    </source>
</evidence>